<dbReference type="SUPFAM" id="SSF48403">
    <property type="entry name" value="Ankyrin repeat"/>
    <property type="match status" value="1"/>
</dbReference>
<feature type="compositionally biased region" description="Basic and acidic residues" evidence="2">
    <location>
        <begin position="140"/>
        <end position="157"/>
    </location>
</feature>
<accession>A0A3G2S923</accession>
<feature type="repeat" description="ANK" evidence="1">
    <location>
        <begin position="77"/>
        <end position="109"/>
    </location>
</feature>
<evidence type="ECO:0000256" key="2">
    <source>
        <dbReference type="SAM" id="MobiDB-lite"/>
    </source>
</evidence>
<dbReference type="PROSITE" id="PS50297">
    <property type="entry name" value="ANK_REP_REGION"/>
    <property type="match status" value="2"/>
</dbReference>
<proteinExistence type="predicted"/>
<feature type="compositionally biased region" description="Basic and acidic residues" evidence="2">
    <location>
        <begin position="203"/>
        <end position="215"/>
    </location>
</feature>
<feature type="repeat" description="ANK" evidence="1">
    <location>
        <begin position="42"/>
        <end position="75"/>
    </location>
</feature>
<dbReference type="Pfam" id="PF12796">
    <property type="entry name" value="Ank_2"/>
    <property type="match status" value="1"/>
</dbReference>
<feature type="region of interest" description="Disordered" evidence="2">
    <location>
        <begin position="115"/>
        <end position="157"/>
    </location>
</feature>
<protein>
    <submittedName>
        <fullName evidence="3">Uncharacterized protein</fullName>
    </submittedName>
</protein>
<dbReference type="PANTHER" id="PTHR24121">
    <property type="entry name" value="NO MECHANORECEPTOR POTENTIAL C, ISOFORM D-RELATED"/>
    <property type="match status" value="1"/>
</dbReference>
<keyword evidence="1" id="KW-0040">ANK repeat</keyword>
<name>A0A3G2S923_MALR7</name>
<dbReference type="PROSITE" id="PS50088">
    <property type="entry name" value="ANK_REPEAT"/>
    <property type="match status" value="2"/>
</dbReference>
<feature type="compositionally biased region" description="Basic and acidic residues" evidence="2">
    <location>
        <begin position="115"/>
        <end position="133"/>
    </location>
</feature>
<dbReference type="InterPro" id="IPR036770">
    <property type="entry name" value="Ankyrin_rpt-contain_sf"/>
</dbReference>
<organism evidence="3 4">
    <name type="scientific">Malassezia restricta (strain ATCC 96810 / NBRC 103918 / CBS 7877)</name>
    <name type="common">Seborrheic dermatitis infection agent</name>
    <dbReference type="NCBI Taxonomy" id="425264"/>
    <lineage>
        <taxon>Eukaryota</taxon>
        <taxon>Fungi</taxon>
        <taxon>Dikarya</taxon>
        <taxon>Basidiomycota</taxon>
        <taxon>Ustilaginomycotina</taxon>
        <taxon>Malasseziomycetes</taxon>
        <taxon>Malasseziales</taxon>
        <taxon>Malasseziaceae</taxon>
        <taxon>Malassezia</taxon>
    </lineage>
</organism>
<evidence type="ECO:0000313" key="3">
    <source>
        <dbReference type="EMBL" id="AYO44386.1"/>
    </source>
</evidence>
<sequence>MSLTDTQVDDVLWAARTGDLEVWNILKKELDVTAALASSNDSGNTALHYAAANGHLEFVRQVLPQANLEILLMQNESGNTPLHWAAFNGHLNVAEALVDRIEALEMQDEVTAKRLRAEEDQREHQRHAEKNLEEKDESEDARKAELAHHDEMQSERALWDVRNKAGRGPMSEAQMTDREEVVQMLLSHLCDNARPSPQSTDDLTTRTDNLHVSEA</sequence>
<evidence type="ECO:0000313" key="4">
    <source>
        <dbReference type="Proteomes" id="UP000269793"/>
    </source>
</evidence>
<reference evidence="3 4" key="1">
    <citation type="submission" date="2018-10" db="EMBL/GenBank/DDBJ databases">
        <title>Complete genome sequence of Malassezia restricta CBS 7877.</title>
        <authorList>
            <person name="Morand S.C."/>
            <person name="Bertignac M."/>
            <person name="Iltis A."/>
            <person name="Kolder I."/>
            <person name="Pirovano W."/>
            <person name="Jourdain R."/>
            <person name="Clavaud C."/>
        </authorList>
    </citation>
    <scope>NUCLEOTIDE SEQUENCE [LARGE SCALE GENOMIC DNA]</scope>
    <source>
        <strain evidence="3 4">CBS 7877</strain>
    </source>
</reference>
<dbReference type="Proteomes" id="UP000269793">
    <property type="component" value="Chromosome VI"/>
</dbReference>
<dbReference type="STRING" id="425264.A0A3G2S923"/>
<dbReference type="PANTHER" id="PTHR24121:SF21">
    <property type="entry name" value="ANKYRIN REPEAT FAMILY PROTEIN"/>
    <property type="match status" value="1"/>
</dbReference>
<dbReference type="AlphaFoldDB" id="A0A3G2S923"/>
<keyword evidence="4" id="KW-1185">Reference proteome</keyword>
<dbReference type="EMBL" id="CP033153">
    <property type="protein sequence ID" value="AYO44386.1"/>
    <property type="molecule type" value="Genomic_DNA"/>
</dbReference>
<dbReference type="Gene3D" id="1.25.40.20">
    <property type="entry name" value="Ankyrin repeat-containing domain"/>
    <property type="match status" value="1"/>
</dbReference>
<feature type="region of interest" description="Disordered" evidence="2">
    <location>
        <begin position="190"/>
        <end position="215"/>
    </location>
</feature>
<dbReference type="SMART" id="SM00248">
    <property type="entry name" value="ANK"/>
    <property type="match status" value="2"/>
</dbReference>
<gene>
    <name evidence="3" type="ORF">DNF11_3436</name>
</gene>
<dbReference type="InterPro" id="IPR002110">
    <property type="entry name" value="Ankyrin_rpt"/>
</dbReference>
<dbReference type="VEuPathDB" id="FungiDB:DNF11_3436"/>
<dbReference type="OrthoDB" id="10057496at2759"/>
<evidence type="ECO:0000256" key="1">
    <source>
        <dbReference type="PROSITE-ProRule" id="PRU00023"/>
    </source>
</evidence>